<accession>A0AAX2HBV5</accession>
<reference evidence="1 2" key="1">
    <citation type="submission" date="2017-08" db="EMBL/GenBank/DDBJ databases">
        <authorList>
            <person name="Chaillou S."/>
        </authorList>
    </citation>
    <scope>NUCLEOTIDE SEQUENCE [LARGE SCALE GENOMIC DNA]</scope>
    <source>
        <strain evidence="1 2">MFPA15A1205</strain>
    </source>
</reference>
<dbReference type="AlphaFoldDB" id="A0AAX2HBV5"/>
<gene>
    <name evidence="1" type="ORF">PLUA15_480012</name>
</gene>
<organism evidence="1 2">
    <name type="scientific">Pseudomonas lundensis</name>
    <dbReference type="NCBI Taxonomy" id="86185"/>
    <lineage>
        <taxon>Bacteria</taxon>
        <taxon>Pseudomonadati</taxon>
        <taxon>Pseudomonadota</taxon>
        <taxon>Gammaproteobacteria</taxon>
        <taxon>Pseudomonadales</taxon>
        <taxon>Pseudomonadaceae</taxon>
        <taxon>Pseudomonas</taxon>
    </lineage>
</organism>
<dbReference type="EMBL" id="OBKZ01000043">
    <property type="protein sequence ID" value="SOB54022.1"/>
    <property type="molecule type" value="Genomic_DNA"/>
</dbReference>
<dbReference type="Proteomes" id="UP000219564">
    <property type="component" value="Unassembled WGS sequence"/>
</dbReference>
<sequence>MPTPAADEPRKAAFGGKAVSDGRVSVLTRNNVSGLGERRLRLRQGLQNQETNFVFQGNALHYRALLNQPFADACDA</sequence>
<name>A0AAX2HBV5_9PSED</name>
<evidence type="ECO:0000313" key="2">
    <source>
        <dbReference type="Proteomes" id="UP000219564"/>
    </source>
</evidence>
<evidence type="ECO:0000313" key="1">
    <source>
        <dbReference type="EMBL" id="SOB54022.1"/>
    </source>
</evidence>
<protein>
    <submittedName>
        <fullName evidence="1">Uncharacterized protein</fullName>
    </submittedName>
</protein>
<comment type="caution">
    <text evidence="1">The sequence shown here is derived from an EMBL/GenBank/DDBJ whole genome shotgun (WGS) entry which is preliminary data.</text>
</comment>
<proteinExistence type="predicted"/>